<dbReference type="PANTHER" id="PTHR11361:SF21">
    <property type="entry name" value="MUTS PROTEIN HOMOLOG 4"/>
    <property type="match status" value="1"/>
</dbReference>
<dbReference type="Gene3D" id="3.30.420.110">
    <property type="entry name" value="MutS, connector domain"/>
    <property type="match status" value="1"/>
</dbReference>
<dbReference type="InterPro" id="IPR036187">
    <property type="entry name" value="DNA_mismatch_repair_MutS_sf"/>
</dbReference>
<dbReference type="Pfam" id="PF00488">
    <property type="entry name" value="MutS_V"/>
    <property type="match status" value="1"/>
</dbReference>
<dbReference type="AlphaFoldDB" id="A0A158R415"/>
<dbReference type="FunFam" id="3.30.420.110:FF:000003">
    <property type="entry name" value="mutS protein homolog 4"/>
    <property type="match status" value="1"/>
</dbReference>
<keyword evidence="7" id="KW-1185">Reference proteome</keyword>
<dbReference type="InterPro" id="IPR011184">
    <property type="entry name" value="DNA_mismatch_repair_Msh2"/>
</dbReference>
<evidence type="ECO:0000256" key="3">
    <source>
        <dbReference type="ARBA" id="ARBA00022840"/>
    </source>
</evidence>
<keyword evidence="5" id="KW-0469">Meiosis</keyword>
<dbReference type="GO" id="GO:0030983">
    <property type="term" value="F:mismatched DNA binding"/>
    <property type="evidence" value="ECO:0007669"/>
    <property type="project" value="InterPro"/>
</dbReference>
<dbReference type="STRING" id="451379.A0A158R415"/>
<evidence type="ECO:0000256" key="5">
    <source>
        <dbReference type="ARBA" id="ARBA00023254"/>
    </source>
</evidence>
<dbReference type="GO" id="GO:0140664">
    <property type="term" value="F:ATP-dependent DNA damage sensor activity"/>
    <property type="evidence" value="ECO:0007669"/>
    <property type="project" value="InterPro"/>
</dbReference>
<dbReference type="GO" id="GO:0006298">
    <property type="term" value="P:mismatch repair"/>
    <property type="evidence" value="ECO:0007669"/>
    <property type="project" value="InterPro"/>
</dbReference>
<keyword evidence="4" id="KW-0238">DNA-binding</keyword>
<protein>
    <submittedName>
        <fullName evidence="8">DNA_MISMATCH_REPAIR_2 domain-containing protein</fullName>
    </submittedName>
</protein>
<dbReference type="WBParaSite" id="SMUV_0000214201-mRNA-1">
    <property type="protein sequence ID" value="SMUV_0000214201-mRNA-1"/>
    <property type="gene ID" value="SMUV_0000214201"/>
</dbReference>
<dbReference type="SUPFAM" id="SSF48334">
    <property type="entry name" value="DNA repair protein MutS, domain III"/>
    <property type="match status" value="1"/>
</dbReference>
<dbReference type="InterPro" id="IPR027417">
    <property type="entry name" value="P-loop_NTPase"/>
</dbReference>
<dbReference type="InterPro" id="IPR007696">
    <property type="entry name" value="DNA_mismatch_repair_MutS_core"/>
</dbReference>
<sequence>MLRFLALVEGRGTARGEIGFASMDALTSHITICQFLDSASYARLRITLHVLDPVEVIVPDTAFDNVGSKNAIVELLQNSFPDVEITAVSRRFFSDLRGAELVQQLGSAESSNLTAEVLKKYYCMSAVGALIKYVEYIQNVLFAQSSLKITYQTMEKTCFVDVNTLKNIEVIERRHTTFKEPCRSLFNVLNTCSTTGGIRMLRSCLLQPSADINIILARCDAIEELLGNRSVFERLLAVIGSAGDIQQLVTVCCHLSTSIDNVRYTEQKISEVLCLQQNLLLIEPLKVALESLNSRMFKSCYQQLSDPRFDSILDKLNTRLDSSQVIREKSSLANRYKRCYAIKEGQHVMVDLARKGYEELVRDIKEKAEEELCALPGARLIFTAQRGFHILVPHMDPLCPVKLSSLFIQVVKNRSSVSCTTRSLIRYNDRINETVNEIMIGSNIVIATLLDEIRPFISCLYHLIEVISLIDFLLALTTYASKTPTVRPTFSASNAVVIKQGRHPLLDLSSCMTVANDVYLSPESRLAIITGPNMAGKSTYLKQLCLLQILAQTGSFVPAEFAGFPVLSRIYSRIGHNDDLTSNLSSFAVEMTEILPLFSATDSASLVVIDELARSTGTEEGIALCFAICEELLKTQAFVVFATHFLDLTSLAAYHATVENYHFALSRSAAKGDNDGYGLSRKSHRLYRGPYEGPLYGFDIAELSDFPKEIISEARCLAEKLHTVRSVRNKASGEAVRRRIILRFGYKLCSMLPVLKAADSLAAKDYLLNLRTQFTRDLNKALDTSSS</sequence>
<keyword evidence="3" id="KW-0067">ATP-binding</keyword>
<dbReference type="PANTHER" id="PTHR11361">
    <property type="entry name" value="DNA MISMATCH REPAIR PROTEIN MUTS FAMILY MEMBER"/>
    <property type="match status" value="1"/>
</dbReference>
<dbReference type="SUPFAM" id="SSF53150">
    <property type="entry name" value="DNA repair protein MutS, domain II"/>
    <property type="match status" value="1"/>
</dbReference>
<evidence type="ECO:0000256" key="4">
    <source>
        <dbReference type="ARBA" id="ARBA00023125"/>
    </source>
</evidence>
<dbReference type="PROSITE" id="PS00486">
    <property type="entry name" value="DNA_MISMATCH_REPAIR_2"/>
    <property type="match status" value="1"/>
</dbReference>
<evidence type="ECO:0000313" key="8">
    <source>
        <dbReference type="WBParaSite" id="SMUV_0000214201-mRNA-1"/>
    </source>
</evidence>
<accession>A0A158R415</accession>
<organism evidence="7 8">
    <name type="scientific">Syphacia muris</name>
    <dbReference type="NCBI Taxonomy" id="451379"/>
    <lineage>
        <taxon>Eukaryota</taxon>
        <taxon>Metazoa</taxon>
        <taxon>Ecdysozoa</taxon>
        <taxon>Nematoda</taxon>
        <taxon>Chromadorea</taxon>
        <taxon>Rhabditida</taxon>
        <taxon>Spirurina</taxon>
        <taxon>Oxyuridomorpha</taxon>
        <taxon>Oxyuroidea</taxon>
        <taxon>Oxyuridae</taxon>
        <taxon>Syphacia</taxon>
    </lineage>
</organism>
<dbReference type="SMART" id="SM00534">
    <property type="entry name" value="MUTSac"/>
    <property type="match status" value="1"/>
</dbReference>
<dbReference type="InterPro" id="IPR045076">
    <property type="entry name" value="MutS"/>
</dbReference>
<dbReference type="Gene3D" id="1.10.1420.10">
    <property type="match status" value="2"/>
</dbReference>
<feature type="domain" description="DNA mismatch repair proteins mutS family" evidence="6">
    <location>
        <begin position="605"/>
        <end position="621"/>
    </location>
</feature>
<dbReference type="GO" id="GO:0005634">
    <property type="term" value="C:nucleus"/>
    <property type="evidence" value="ECO:0007669"/>
    <property type="project" value="TreeGrafter"/>
</dbReference>
<dbReference type="GO" id="GO:0005524">
    <property type="term" value="F:ATP binding"/>
    <property type="evidence" value="ECO:0007669"/>
    <property type="project" value="UniProtKB-KW"/>
</dbReference>
<dbReference type="SMART" id="SM00533">
    <property type="entry name" value="MUTSd"/>
    <property type="match status" value="1"/>
</dbReference>
<dbReference type="GO" id="GO:0007131">
    <property type="term" value="P:reciprocal meiotic recombination"/>
    <property type="evidence" value="ECO:0007669"/>
    <property type="project" value="TreeGrafter"/>
</dbReference>
<dbReference type="FunFam" id="3.40.50.300:FF:000870">
    <property type="entry name" value="MutS protein homolog 4"/>
    <property type="match status" value="1"/>
</dbReference>
<dbReference type="InterPro" id="IPR007860">
    <property type="entry name" value="DNA_mmatch_repair_MutS_con_dom"/>
</dbReference>
<dbReference type="InterPro" id="IPR000432">
    <property type="entry name" value="DNA_mismatch_repair_MutS_C"/>
</dbReference>
<evidence type="ECO:0000256" key="2">
    <source>
        <dbReference type="ARBA" id="ARBA00022741"/>
    </source>
</evidence>
<comment type="similarity">
    <text evidence="1">Belongs to the DNA mismatch repair MutS family.</text>
</comment>
<name>A0A158R415_9BILA</name>
<dbReference type="Pfam" id="PF05188">
    <property type="entry name" value="MutS_II"/>
    <property type="match status" value="1"/>
</dbReference>
<dbReference type="PIRSF" id="PIRSF005813">
    <property type="entry name" value="MSH2"/>
    <property type="match status" value="1"/>
</dbReference>
<evidence type="ECO:0000313" key="7">
    <source>
        <dbReference type="Proteomes" id="UP000046393"/>
    </source>
</evidence>
<dbReference type="Proteomes" id="UP000046393">
    <property type="component" value="Unplaced"/>
</dbReference>
<reference evidence="8" key="1">
    <citation type="submission" date="2016-04" db="UniProtKB">
        <authorList>
            <consortium name="WormBaseParasite"/>
        </authorList>
    </citation>
    <scope>IDENTIFICATION</scope>
</reference>
<dbReference type="SUPFAM" id="SSF52540">
    <property type="entry name" value="P-loop containing nucleoside triphosphate hydrolases"/>
    <property type="match status" value="1"/>
</dbReference>
<dbReference type="Pfam" id="PF05192">
    <property type="entry name" value="MutS_III"/>
    <property type="match status" value="1"/>
</dbReference>
<dbReference type="Gene3D" id="3.40.50.300">
    <property type="entry name" value="P-loop containing nucleotide triphosphate hydrolases"/>
    <property type="match status" value="1"/>
</dbReference>
<evidence type="ECO:0000256" key="1">
    <source>
        <dbReference type="ARBA" id="ARBA00006271"/>
    </source>
</evidence>
<dbReference type="InterPro" id="IPR036678">
    <property type="entry name" value="MutS_con_dom_sf"/>
</dbReference>
<keyword evidence="2" id="KW-0547">Nucleotide-binding</keyword>
<proteinExistence type="inferred from homology"/>
<evidence type="ECO:0000259" key="6">
    <source>
        <dbReference type="PROSITE" id="PS00486"/>
    </source>
</evidence>